<keyword evidence="2 8" id="KW-0645">Protease</keyword>
<dbReference type="Proteomes" id="UP000306753">
    <property type="component" value="Unassembled WGS sequence"/>
</dbReference>
<evidence type="ECO:0000256" key="3">
    <source>
        <dbReference type="ARBA" id="ARBA00022723"/>
    </source>
</evidence>
<keyword evidence="3" id="KW-0479">Metal-binding</keyword>
<sequence length="352" mass="38542">MRLKQTPRGFIPPYILSHIIKHGSERQRSCALGTLSHVQALQRNPGPPLHRPMQTALPERSQPGQPRRSIHDAENQMRLPGRLSRIEGQGATGDAAVDEAYDALGATYEFFWQVYGRHSIDGRGFPLIGTVHYGERYENAFWNGEQMVFGDGDGEVFQRFTRSLDVIAHELAHGVIEAEAGLVYYNQSGALNESVSDVFGVLTKQYVLRQTAAEADWLVGADLLTERIQGRALRSMAEPGSAYDDPLLGKDPQPGHMRDFIDTRDDNGGVHLNSGIPNRAFYLAASAIGGYAWETAGQVWYDTLCDRALGNDADFGAFAALTVAHAERRFGAQSGQARSIAQAWSDVGVATG</sequence>
<name>A0A5R9QEX9_9GAMM</name>
<dbReference type="GO" id="GO:0046872">
    <property type="term" value="F:metal ion binding"/>
    <property type="evidence" value="ECO:0007669"/>
    <property type="project" value="UniProtKB-UniRule"/>
</dbReference>
<evidence type="ECO:0000256" key="6">
    <source>
        <dbReference type="ARBA" id="ARBA00023049"/>
    </source>
</evidence>
<dbReference type="SUPFAM" id="SSF55486">
    <property type="entry name" value="Metalloproteases ('zincins'), catalytic domain"/>
    <property type="match status" value="1"/>
</dbReference>
<feature type="active site" description="Proton donor" evidence="7">
    <location>
        <position position="271"/>
    </location>
</feature>
<dbReference type="Pfam" id="PF01447">
    <property type="entry name" value="Peptidase_M4"/>
    <property type="match status" value="1"/>
</dbReference>
<keyword evidence="14" id="KW-1185">Reference proteome</keyword>
<reference evidence="13 14" key="1">
    <citation type="journal article" date="2017" name="Eur. J. Clin. Microbiol. Infect. Dis.">
        <title>Uncommonly isolated clinical Pseudomonas: identification and phylogenetic assignation.</title>
        <authorList>
            <person name="Mulet M."/>
            <person name="Gomila M."/>
            <person name="Ramirez A."/>
            <person name="Cardew S."/>
            <person name="Moore E.R."/>
            <person name="Lalucat J."/>
            <person name="Garcia-Valdes E."/>
        </authorList>
    </citation>
    <scope>NUCLEOTIDE SEQUENCE [LARGE SCALE GENOMIC DNA]</scope>
    <source>
        <strain evidence="13 14">SD129</strain>
    </source>
</reference>
<comment type="function">
    <text evidence="8">Extracellular zinc metalloprotease.</text>
</comment>
<dbReference type="PRINTS" id="PR00730">
    <property type="entry name" value="THERMOLYSIN"/>
</dbReference>
<keyword evidence="5 8" id="KW-0862">Zinc</keyword>
<evidence type="ECO:0000259" key="12">
    <source>
        <dbReference type="Pfam" id="PF16485"/>
    </source>
</evidence>
<proteinExistence type="inferred from homology"/>
<dbReference type="InterPro" id="IPR023612">
    <property type="entry name" value="Peptidase_M4"/>
</dbReference>
<evidence type="ECO:0000256" key="5">
    <source>
        <dbReference type="ARBA" id="ARBA00022833"/>
    </source>
</evidence>
<comment type="similarity">
    <text evidence="1 8">Belongs to the peptidase M4 family.</text>
</comment>
<dbReference type="PANTHER" id="PTHR43579">
    <property type="match status" value="1"/>
</dbReference>
<feature type="domain" description="Peptidase M4" evidence="10">
    <location>
        <begin position="93"/>
        <end position="177"/>
    </location>
</feature>
<protein>
    <recommendedName>
        <fullName evidence="8">Neutral metalloproteinase</fullName>
        <ecNumber evidence="8">3.4.24.-</ecNumber>
    </recommendedName>
</protein>
<dbReference type="AlphaFoldDB" id="A0A5R9QEX9"/>
<dbReference type="Pfam" id="PF02868">
    <property type="entry name" value="Peptidase_M4_C"/>
    <property type="match status" value="1"/>
</dbReference>
<dbReference type="EC" id="3.4.24.-" evidence="8"/>
<dbReference type="Gene3D" id="3.10.170.10">
    <property type="match status" value="1"/>
</dbReference>
<keyword evidence="8" id="KW-0964">Secreted</keyword>
<evidence type="ECO:0000259" key="10">
    <source>
        <dbReference type="Pfam" id="PF01447"/>
    </source>
</evidence>
<accession>A0A5R9QEX9</accession>
<dbReference type="Gene3D" id="1.10.390.10">
    <property type="entry name" value="Neutral Protease Domain 2"/>
    <property type="match status" value="1"/>
</dbReference>
<dbReference type="GO" id="GO:0005576">
    <property type="term" value="C:extracellular region"/>
    <property type="evidence" value="ECO:0007669"/>
    <property type="project" value="UniProtKB-SubCell"/>
</dbReference>
<feature type="active site" evidence="7">
    <location>
        <position position="170"/>
    </location>
</feature>
<feature type="domain" description="Peptidase M4 C-terminal" evidence="11">
    <location>
        <begin position="180"/>
        <end position="349"/>
    </location>
</feature>
<dbReference type="RefSeq" id="WP_138411653.1">
    <property type="nucleotide sequence ID" value="NZ_QLAF01000001.1"/>
</dbReference>
<comment type="caution">
    <text evidence="13">The sequence shown here is derived from an EMBL/GenBank/DDBJ whole genome shotgun (WGS) entry which is preliminary data.</text>
</comment>
<evidence type="ECO:0000256" key="9">
    <source>
        <dbReference type="SAM" id="MobiDB-lite"/>
    </source>
</evidence>
<feature type="domain" description="Protealysin N-terminal propeptide" evidence="12">
    <location>
        <begin position="8"/>
        <end position="48"/>
    </location>
</feature>
<evidence type="ECO:0000313" key="14">
    <source>
        <dbReference type="Proteomes" id="UP000306753"/>
    </source>
</evidence>
<keyword evidence="6 8" id="KW-0482">Metalloprotease</keyword>
<dbReference type="InterPro" id="IPR013856">
    <property type="entry name" value="Peptidase_M4_domain"/>
</dbReference>
<evidence type="ECO:0000313" key="13">
    <source>
        <dbReference type="EMBL" id="TLX63468.1"/>
    </source>
</evidence>
<evidence type="ECO:0000256" key="1">
    <source>
        <dbReference type="ARBA" id="ARBA00009388"/>
    </source>
</evidence>
<dbReference type="Pfam" id="PF16485">
    <property type="entry name" value="PLN_propep"/>
    <property type="match status" value="1"/>
</dbReference>
<comment type="subcellular location">
    <subcellularLocation>
        <location evidence="8">Secreted</location>
    </subcellularLocation>
</comment>
<dbReference type="InterPro" id="IPR001570">
    <property type="entry name" value="Peptidase_M4_C_domain"/>
</dbReference>
<feature type="region of interest" description="Disordered" evidence="9">
    <location>
        <begin position="41"/>
        <end position="79"/>
    </location>
</feature>
<organism evidence="13 14">
    <name type="scientific">Stutzerimonas nosocomialis</name>
    <dbReference type="NCBI Taxonomy" id="1056496"/>
    <lineage>
        <taxon>Bacteria</taxon>
        <taxon>Pseudomonadati</taxon>
        <taxon>Pseudomonadota</taxon>
        <taxon>Gammaproteobacteria</taxon>
        <taxon>Pseudomonadales</taxon>
        <taxon>Pseudomonadaceae</taxon>
        <taxon>Stutzerimonas</taxon>
    </lineage>
</organism>
<dbReference type="InterPro" id="IPR052759">
    <property type="entry name" value="Metalloprotease_M4"/>
</dbReference>
<evidence type="ECO:0000256" key="2">
    <source>
        <dbReference type="ARBA" id="ARBA00022670"/>
    </source>
</evidence>
<dbReference type="GO" id="GO:0006508">
    <property type="term" value="P:proteolysis"/>
    <property type="evidence" value="ECO:0007669"/>
    <property type="project" value="UniProtKB-KW"/>
</dbReference>
<dbReference type="PANTHER" id="PTHR43579:SF1">
    <property type="entry name" value="NEUTRAL METALLOPROTEINASE"/>
    <property type="match status" value="1"/>
</dbReference>
<evidence type="ECO:0000259" key="11">
    <source>
        <dbReference type="Pfam" id="PF02868"/>
    </source>
</evidence>
<evidence type="ECO:0000256" key="4">
    <source>
        <dbReference type="ARBA" id="ARBA00022801"/>
    </source>
</evidence>
<dbReference type="InterPro" id="IPR032475">
    <property type="entry name" value="Protealysin_N_PP"/>
</dbReference>
<dbReference type="EMBL" id="QLAG01000011">
    <property type="protein sequence ID" value="TLX63468.1"/>
    <property type="molecule type" value="Genomic_DNA"/>
</dbReference>
<evidence type="ECO:0000256" key="7">
    <source>
        <dbReference type="PIRSR" id="PIRSR623612-1"/>
    </source>
</evidence>
<evidence type="ECO:0000256" key="8">
    <source>
        <dbReference type="RuleBase" id="RU366073"/>
    </source>
</evidence>
<dbReference type="CDD" id="cd09597">
    <property type="entry name" value="M4_TLP"/>
    <property type="match status" value="1"/>
</dbReference>
<dbReference type="InterPro" id="IPR027268">
    <property type="entry name" value="Peptidase_M4/M1_CTD_sf"/>
</dbReference>
<gene>
    <name evidence="13" type="ORF">DN820_10245</name>
</gene>
<comment type="cofactor">
    <cofactor evidence="8">
        <name>Zn(2+)</name>
        <dbReference type="ChEBI" id="CHEBI:29105"/>
    </cofactor>
</comment>
<dbReference type="GO" id="GO:0004222">
    <property type="term" value="F:metalloendopeptidase activity"/>
    <property type="evidence" value="ECO:0007669"/>
    <property type="project" value="UniProtKB-UniRule"/>
</dbReference>
<keyword evidence="4 8" id="KW-0378">Hydrolase</keyword>